<evidence type="ECO:0000313" key="2">
    <source>
        <dbReference type="Proteomes" id="UP001333710"/>
    </source>
</evidence>
<reference evidence="1" key="1">
    <citation type="submission" date="2023-01" db="EMBL/GenBank/DDBJ databases">
        <title>Complete genome sequence of Planctobacterium marinum strain Dej080120_11.</title>
        <authorList>
            <person name="Ueki S."/>
            <person name="Maruyama F."/>
        </authorList>
    </citation>
    <scope>NUCLEOTIDE SEQUENCE</scope>
    <source>
        <strain evidence="1">Dej080120_11</strain>
    </source>
</reference>
<dbReference type="EMBL" id="AP027272">
    <property type="protein sequence ID" value="BDX08450.1"/>
    <property type="molecule type" value="Genomic_DNA"/>
</dbReference>
<dbReference type="AlphaFoldDB" id="A0AA48KWD9"/>
<name>A0AA48KWD9_9ALTE</name>
<organism evidence="1 2">
    <name type="scientific">Planctobacterium marinum</name>
    <dbReference type="NCBI Taxonomy" id="1631968"/>
    <lineage>
        <taxon>Bacteria</taxon>
        <taxon>Pseudomonadati</taxon>
        <taxon>Pseudomonadota</taxon>
        <taxon>Gammaproteobacteria</taxon>
        <taxon>Alteromonadales</taxon>
        <taxon>Alteromonadaceae</taxon>
        <taxon>Planctobacterium</taxon>
    </lineage>
</organism>
<proteinExistence type="predicted"/>
<accession>A0AA48KWD9</accession>
<dbReference type="KEGG" id="pmaw:MACH26_39710"/>
<evidence type="ECO:0000313" key="1">
    <source>
        <dbReference type="EMBL" id="BDX08450.1"/>
    </source>
</evidence>
<keyword evidence="2" id="KW-1185">Reference proteome</keyword>
<gene>
    <name evidence="1" type="ORF">MACH26_39710</name>
</gene>
<dbReference type="Proteomes" id="UP001333710">
    <property type="component" value="Chromosome"/>
</dbReference>
<sequence length="60" mass="6672">MNVAVAVLQPLRFEIPNTKALYAISNAVSAIVNWDITFYSVTDSGWLSEKARKLFLIEVG</sequence>
<protein>
    <submittedName>
        <fullName evidence="1">Uncharacterized protein</fullName>
    </submittedName>
</protein>